<gene>
    <name evidence="3" type="ordered locus">RB7469</name>
</gene>
<dbReference type="STRING" id="243090.RB7469"/>
<dbReference type="KEGG" id="rba:RB7469"/>
<proteinExistence type="predicted"/>
<dbReference type="EMBL" id="BX294146">
    <property type="protein sequence ID" value="CAD75380.1"/>
    <property type="molecule type" value="Genomic_DNA"/>
</dbReference>
<evidence type="ECO:0000256" key="1">
    <source>
        <dbReference type="SAM" id="Coils"/>
    </source>
</evidence>
<dbReference type="eggNOG" id="COG2433">
    <property type="taxonomic scope" value="Bacteria"/>
</dbReference>
<keyword evidence="2" id="KW-1133">Transmembrane helix</keyword>
<name>Q7UNN8_RHOBA</name>
<dbReference type="HOGENOM" id="CLU_531946_0_0_0"/>
<dbReference type="Proteomes" id="UP000001025">
    <property type="component" value="Chromosome"/>
</dbReference>
<dbReference type="AlphaFoldDB" id="Q7UNN8"/>
<dbReference type="InParanoid" id="Q7UNN8"/>
<reference evidence="3 4" key="1">
    <citation type="journal article" date="2003" name="Proc. Natl. Acad. Sci. U.S.A.">
        <title>Complete genome sequence of the marine planctomycete Pirellula sp. strain 1.</title>
        <authorList>
            <person name="Gloeckner F.O."/>
            <person name="Kube M."/>
            <person name="Bauer M."/>
            <person name="Teeling H."/>
            <person name="Lombardot T."/>
            <person name="Ludwig W."/>
            <person name="Gade D."/>
            <person name="Beck A."/>
            <person name="Borzym K."/>
            <person name="Heitmann K."/>
            <person name="Rabus R."/>
            <person name="Schlesner H."/>
            <person name="Amann R."/>
            <person name="Reinhardt R."/>
        </authorList>
    </citation>
    <scope>NUCLEOTIDE SEQUENCE [LARGE SCALE GENOMIC DNA]</scope>
    <source>
        <strain evidence="4">DSM 10527 / NCIMB 13988 / SH1</strain>
    </source>
</reference>
<dbReference type="OrthoDB" id="234877at2"/>
<feature type="transmembrane region" description="Helical" evidence="2">
    <location>
        <begin position="20"/>
        <end position="44"/>
    </location>
</feature>
<protein>
    <submittedName>
        <fullName evidence="3">Similar to myosin heavy chain, neuronal</fullName>
    </submittedName>
</protein>
<evidence type="ECO:0000313" key="4">
    <source>
        <dbReference type="Proteomes" id="UP000001025"/>
    </source>
</evidence>
<sequence length="512" mass="57400">MDWIKLTRQGSLSGSSAASLSIALMQYVLLLVLIVVVIAQAILVWKAAPHWRWYQITPVVITTILAVIFVFPVAGALKSRSEWHKVKEDLETRLASVEAEQLELRYGDPNDPLSGEGVLPMAQKLAKLGTEAGRRWRGLRLTNANFTNGGQIVLTNPQPEEPVDGLPQDPVEEADANANPLPLIPDGLVVYGFAEGQQPNLEVLVPVFYLGEFRVTATSPTQVTLQPTAPLLPQQRQAIESRQASSWSVYELLPLDGHEPFIAEGSVEDDNNVFGRIDDELVNRLLNNPMSAQSRAEYLRDGTRSLPDDEPLTKWVKIEFTKNHEIVVDSPDQRGALDGGFFDGSGRAVDSRLQHGDSGKVKFSKDDILIVQEEAADSLIDADVARLIDTYYIRPLNDYRFVLRRIRLRLAELQTRTKELTYENEVLQRAIDATVNMKAAAQGEKLKLEQDFEQTEIERKALEVYNAKLESVVKETRQELVKLYRSNQQLEKELQMFHEAIAKPGESLTSVR</sequence>
<dbReference type="EnsemblBacteria" id="CAD75380">
    <property type="protein sequence ID" value="CAD75380"/>
    <property type="gene ID" value="RB7469"/>
</dbReference>
<evidence type="ECO:0000256" key="2">
    <source>
        <dbReference type="SAM" id="Phobius"/>
    </source>
</evidence>
<keyword evidence="4" id="KW-1185">Reference proteome</keyword>
<feature type="coiled-coil region" evidence="1">
    <location>
        <begin position="403"/>
        <end position="493"/>
    </location>
</feature>
<keyword evidence="2" id="KW-0812">Transmembrane</keyword>
<evidence type="ECO:0000313" key="3">
    <source>
        <dbReference type="EMBL" id="CAD75380.1"/>
    </source>
</evidence>
<accession>Q7UNN8</accession>
<keyword evidence="1" id="KW-0175">Coiled coil</keyword>
<feature type="transmembrane region" description="Helical" evidence="2">
    <location>
        <begin position="56"/>
        <end position="77"/>
    </location>
</feature>
<dbReference type="PATRIC" id="fig|243090.15.peg.3606"/>
<organism evidence="3 4">
    <name type="scientific">Rhodopirellula baltica (strain DSM 10527 / NCIMB 13988 / SH1)</name>
    <dbReference type="NCBI Taxonomy" id="243090"/>
    <lineage>
        <taxon>Bacteria</taxon>
        <taxon>Pseudomonadati</taxon>
        <taxon>Planctomycetota</taxon>
        <taxon>Planctomycetia</taxon>
        <taxon>Pirellulales</taxon>
        <taxon>Pirellulaceae</taxon>
        <taxon>Rhodopirellula</taxon>
    </lineage>
</organism>
<keyword evidence="2" id="KW-0472">Membrane</keyword>